<dbReference type="Proteomes" id="UP000063699">
    <property type="component" value="Chromosome"/>
</dbReference>
<evidence type="ECO:0000256" key="1">
    <source>
        <dbReference type="ARBA" id="ARBA00006845"/>
    </source>
</evidence>
<comment type="similarity">
    <text evidence="1">Belongs to the barstar family.</text>
</comment>
<dbReference type="KEGG" id="kphy:AOZ06_11890"/>
<dbReference type="SUPFAM" id="SSF52038">
    <property type="entry name" value="Barstar-related"/>
    <property type="match status" value="1"/>
</dbReference>
<name>A0A0N9HVC8_9PSEU</name>
<organism evidence="3 4">
    <name type="scientific">Kibdelosporangium phytohabitans</name>
    <dbReference type="NCBI Taxonomy" id="860235"/>
    <lineage>
        <taxon>Bacteria</taxon>
        <taxon>Bacillati</taxon>
        <taxon>Actinomycetota</taxon>
        <taxon>Actinomycetes</taxon>
        <taxon>Pseudonocardiales</taxon>
        <taxon>Pseudonocardiaceae</taxon>
        <taxon>Kibdelosporangium</taxon>
    </lineage>
</organism>
<gene>
    <name evidence="3" type="ORF">AOZ06_11890</name>
</gene>
<dbReference type="InterPro" id="IPR000468">
    <property type="entry name" value="Barstar"/>
</dbReference>
<protein>
    <recommendedName>
        <fullName evidence="2">Barstar (barnase inhibitor) domain-containing protein</fullName>
    </recommendedName>
</protein>
<dbReference type="InterPro" id="IPR035905">
    <property type="entry name" value="Barstar-like_sf"/>
</dbReference>
<dbReference type="OrthoDB" id="5184890at2"/>
<feature type="domain" description="Barstar (barnase inhibitor)" evidence="2">
    <location>
        <begin position="4"/>
        <end position="78"/>
    </location>
</feature>
<evidence type="ECO:0000313" key="3">
    <source>
        <dbReference type="EMBL" id="ALG07523.1"/>
    </source>
</evidence>
<evidence type="ECO:0000313" key="4">
    <source>
        <dbReference type="Proteomes" id="UP000063699"/>
    </source>
</evidence>
<evidence type="ECO:0000259" key="2">
    <source>
        <dbReference type="Pfam" id="PF01337"/>
    </source>
</evidence>
<sequence length="86" mass="9387">MKYVLDGSGIRSKAAMLDALAKAMSFPDYFGHNLDALADVVNDLPPGTHTLVWHSPQTLRKADPANYEEFVDILGSADRLTLVLEA</sequence>
<proteinExistence type="inferred from homology"/>
<dbReference type="Pfam" id="PF01337">
    <property type="entry name" value="Barstar"/>
    <property type="match status" value="1"/>
</dbReference>
<dbReference type="STRING" id="860235.AOZ06_11890"/>
<keyword evidence="4" id="KW-1185">Reference proteome</keyword>
<reference evidence="3 4" key="1">
    <citation type="submission" date="2015-07" db="EMBL/GenBank/DDBJ databases">
        <title>Genome sequencing of Kibdelosporangium phytohabitans.</title>
        <authorList>
            <person name="Qin S."/>
            <person name="Xing K."/>
        </authorList>
    </citation>
    <scope>NUCLEOTIDE SEQUENCE [LARGE SCALE GENOMIC DNA]</scope>
    <source>
        <strain evidence="3 4">KLBMP1111</strain>
    </source>
</reference>
<dbReference type="Gene3D" id="3.30.370.10">
    <property type="entry name" value="Barstar-like"/>
    <property type="match status" value="1"/>
</dbReference>
<dbReference type="RefSeq" id="WP_054289491.1">
    <property type="nucleotide sequence ID" value="NZ_CP012752.1"/>
</dbReference>
<dbReference type="EMBL" id="CP012752">
    <property type="protein sequence ID" value="ALG07523.1"/>
    <property type="molecule type" value="Genomic_DNA"/>
</dbReference>
<accession>A0A0N9HVC8</accession>
<dbReference type="AlphaFoldDB" id="A0A0N9HVC8"/>